<name>A0ACB8EY36_9SAUR</name>
<organism evidence="1 2">
    <name type="scientific">Sphaerodactylus townsendi</name>
    <dbReference type="NCBI Taxonomy" id="933632"/>
    <lineage>
        <taxon>Eukaryota</taxon>
        <taxon>Metazoa</taxon>
        <taxon>Chordata</taxon>
        <taxon>Craniata</taxon>
        <taxon>Vertebrata</taxon>
        <taxon>Euteleostomi</taxon>
        <taxon>Lepidosauria</taxon>
        <taxon>Squamata</taxon>
        <taxon>Bifurcata</taxon>
        <taxon>Gekkota</taxon>
        <taxon>Sphaerodactylidae</taxon>
        <taxon>Sphaerodactylus</taxon>
    </lineage>
</organism>
<reference evidence="1" key="1">
    <citation type="submission" date="2021-08" db="EMBL/GenBank/DDBJ databases">
        <title>The first chromosome-level gecko genome reveals the dynamic sex chromosomes of Neotropical dwarf geckos (Sphaerodactylidae: Sphaerodactylus).</title>
        <authorList>
            <person name="Pinto B.J."/>
            <person name="Keating S.E."/>
            <person name="Gamble T."/>
        </authorList>
    </citation>
    <scope>NUCLEOTIDE SEQUENCE</scope>
    <source>
        <strain evidence="1">TG3544</strain>
    </source>
</reference>
<evidence type="ECO:0000313" key="1">
    <source>
        <dbReference type="EMBL" id="KAH7997450.1"/>
    </source>
</evidence>
<evidence type="ECO:0000313" key="2">
    <source>
        <dbReference type="Proteomes" id="UP000827872"/>
    </source>
</evidence>
<protein>
    <submittedName>
        <fullName evidence="1">Uncharacterized protein</fullName>
    </submittedName>
</protein>
<comment type="caution">
    <text evidence="1">The sequence shown here is derived from an EMBL/GenBank/DDBJ whole genome shotgun (WGS) entry which is preliminary data.</text>
</comment>
<proteinExistence type="predicted"/>
<gene>
    <name evidence="1" type="ORF">K3G42_015419</name>
</gene>
<accession>A0ACB8EY36</accession>
<dbReference type="EMBL" id="CM037628">
    <property type="protein sequence ID" value="KAH7997450.1"/>
    <property type="molecule type" value="Genomic_DNA"/>
</dbReference>
<sequence length="200" mass="21924">MPPVRYASHEGFFPHPPLNPSGPKKLKSKKWSKKFIDFYLTAAWSKALPTSPPTREYSCSSSPSSRTSLHGAAGPRSSLQKHHIDRINAEHRGREDETELCNTVAGGKRMTGAVCKLAQPSSIMKRPRRRSRRCAGEFAFACSKQENKSNSEAPWAAAAGSAQHRTAGSSEAHIKHLAAPAMPGLRRSRRRRGGGWKGGR</sequence>
<keyword evidence="2" id="KW-1185">Reference proteome</keyword>
<dbReference type="Proteomes" id="UP000827872">
    <property type="component" value="Linkage Group LG15"/>
</dbReference>